<gene>
    <name evidence="3" type="ORF">LCGC14_2565590</name>
</gene>
<dbReference type="GO" id="GO:0030170">
    <property type="term" value="F:pyridoxal phosphate binding"/>
    <property type="evidence" value="ECO:0007669"/>
    <property type="project" value="InterPro"/>
</dbReference>
<dbReference type="Gene3D" id="3.40.640.10">
    <property type="entry name" value="Type I PLP-dependent aspartate aminotransferase-like (Major domain)"/>
    <property type="match status" value="1"/>
</dbReference>
<organism evidence="3">
    <name type="scientific">marine sediment metagenome</name>
    <dbReference type="NCBI Taxonomy" id="412755"/>
    <lineage>
        <taxon>unclassified sequences</taxon>
        <taxon>metagenomes</taxon>
        <taxon>ecological metagenomes</taxon>
    </lineage>
</organism>
<dbReference type="InterPro" id="IPR049704">
    <property type="entry name" value="Aminotrans_3_PPA_site"/>
</dbReference>
<protein>
    <recommendedName>
        <fullName evidence="4">Aspartate aminotransferase family protein</fullName>
    </recommendedName>
</protein>
<feature type="non-terminal residue" evidence="3">
    <location>
        <position position="1"/>
    </location>
</feature>
<name>A0A0F9CUY1_9ZZZZ</name>
<reference evidence="3" key="1">
    <citation type="journal article" date="2015" name="Nature">
        <title>Complex archaea that bridge the gap between prokaryotes and eukaryotes.</title>
        <authorList>
            <person name="Spang A."/>
            <person name="Saw J.H."/>
            <person name="Jorgensen S.L."/>
            <person name="Zaremba-Niedzwiedzka K."/>
            <person name="Martijn J."/>
            <person name="Lind A.E."/>
            <person name="van Eijk R."/>
            <person name="Schleper C."/>
            <person name="Guy L."/>
            <person name="Ettema T.J."/>
        </authorList>
    </citation>
    <scope>NUCLEOTIDE SEQUENCE</scope>
</reference>
<dbReference type="InterPro" id="IPR015424">
    <property type="entry name" value="PyrdxlP-dep_Trfase"/>
</dbReference>
<dbReference type="Pfam" id="PF00202">
    <property type="entry name" value="Aminotran_3"/>
    <property type="match status" value="1"/>
</dbReference>
<keyword evidence="2" id="KW-0663">Pyridoxal phosphate</keyword>
<proteinExistence type="inferred from homology"/>
<evidence type="ECO:0000313" key="3">
    <source>
        <dbReference type="EMBL" id="KKL09466.1"/>
    </source>
</evidence>
<dbReference type="EMBL" id="LAZR01042471">
    <property type="protein sequence ID" value="KKL09466.1"/>
    <property type="molecule type" value="Genomic_DNA"/>
</dbReference>
<evidence type="ECO:0000256" key="2">
    <source>
        <dbReference type="ARBA" id="ARBA00022898"/>
    </source>
</evidence>
<dbReference type="PIRSF" id="PIRSF000521">
    <property type="entry name" value="Transaminase_4ab_Lys_Orn"/>
    <property type="match status" value="1"/>
</dbReference>
<comment type="similarity">
    <text evidence="1">Belongs to the class-III pyridoxal-phosphate-dependent aminotransferase family.</text>
</comment>
<dbReference type="Gene3D" id="3.90.1150.10">
    <property type="entry name" value="Aspartate Aminotransferase, domain 1"/>
    <property type="match status" value="1"/>
</dbReference>
<dbReference type="PANTHER" id="PTHR43094:SF1">
    <property type="entry name" value="AMINOTRANSFERASE CLASS-III"/>
    <property type="match status" value="1"/>
</dbReference>
<dbReference type="InterPro" id="IPR015422">
    <property type="entry name" value="PyrdxlP-dep_Trfase_small"/>
</dbReference>
<evidence type="ECO:0008006" key="4">
    <source>
        <dbReference type="Google" id="ProtNLM"/>
    </source>
</evidence>
<dbReference type="PANTHER" id="PTHR43094">
    <property type="entry name" value="AMINOTRANSFERASE"/>
    <property type="match status" value="1"/>
</dbReference>
<dbReference type="GO" id="GO:0008483">
    <property type="term" value="F:transaminase activity"/>
    <property type="evidence" value="ECO:0007669"/>
    <property type="project" value="InterPro"/>
</dbReference>
<evidence type="ECO:0000256" key="1">
    <source>
        <dbReference type="ARBA" id="ARBA00008954"/>
    </source>
</evidence>
<dbReference type="CDD" id="cd00610">
    <property type="entry name" value="OAT_like"/>
    <property type="match status" value="1"/>
</dbReference>
<dbReference type="InterPro" id="IPR015421">
    <property type="entry name" value="PyrdxlP-dep_Trfase_major"/>
</dbReference>
<comment type="caution">
    <text evidence="3">The sequence shown here is derived from an EMBL/GenBank/DDBJ whole genome shotgun (WGS) entry which is preliminary data.</text>
</comment>
<dbReference type="InterPro" id="IPR005814">
    <property type="entry name" value="Aminotrans_3"/>
</dbReference>
<dbReference type="AlphaFoldDB" id="A0A0F9CUY1"/>
<accession>A0A0F9CUY1</accession>
<dbReference type="PROSITE" id="PS00600">
    <property type="entry name" value="AA_TRANSFER_CLASS_3"/>
    <property type="match status" value="1"/>
</dbReference>
<dbReference type="SUPFAM" id="SSF53383">
    <property type="entry name" value="PLP-dependent transferases"/>
    <property type="match status" value="1"/>
</dbReference>
<sequence length="437" mass="47909">HIRVTPPGPESIRWHGRAEKHMKGYSSQVGLFPVVFEKGEGNVIIDVDGNTYIDFSSGIYCNSTGHCHPKVVEKIKEYAGKLLNCHDFTTPIKTMFLEKMASFLPGNLSGIQLYCGGSEAVEAALRTVRTVKGGKYEMFSFWGDWHGKTGASMSLSSLGGTVFGPRSAGCHLAPVPDCYRCPFKLSYPGCELTCADVLEGMIDNEGTGAQAAFIMEPVQGYSGAVVYRDEIFTRISAICSARDMLLVVDEVLTGMGRTGKMFCVEHYDLEPDVIVFGKGTAGGFPLSGIAVKEEYSQSLEKMSASTTYGGNPLACAAAYATLEVFEEENLLENVNRVGAYIMERLVKMKETHRIIGDVRGKGLLLAIDLVKDKNTREPFKEAGRMVYKKAFSKGLAWIPAENVLRLAPPLIMTEKLAEKALEIIDESIWEAEKHFSC</sequence>